<reference evidence="3" key="1">
    <citation type="journal article" date="2013" name="Science">
        <title>Comparative analysis of bat genomes provides insight into the evolution of flight and immunity.</title>
        <authorList>
            <person name="Zhang G."/>
            <person name="Cowled C."/>
            <person name="Shi Z."/>
            <person name="Huang Z."/>
            <person name="Bishop-Lilly K.A."/>
            <person name="Fang X."/>
            <person name="Wynne J.W."/>
            <person name="Xiong Z."/>
            <person name="Baker M.L."/>
            <person name="Zhao W."/>
            <person name="Tachedjian M."/>
            <person name="Zhu Y."/>
            <person name="Zhou P."/>
            <person name="Jiang X."/>
            <person name="Ng J."/>
            <person name="Yang L."/>
            <person name="Wu L."/>
            <person name="Xiao J."/>
            <person name="Feng Y."/>
            <person name="Chen Y."/>
            <person name="Sun X."/>
            <person name="Zhang Y."/>
            <person name="Marsh G.A."/>
            <person name="Crameri G."/>
            <person name="Broder C.C."/>
            <person name="Frey K.G."/>
            <person name="Wang L.F."/>
            <person name="Wang J."/>
        </authorList>
    </citation>
    <scope>NUCLEOTIDE SEQUENCE [LARGE SCALE GENOMIC DNA]</scope>
</reference>
<gene>
    <name evidence="2" type="ORF">PAL_GLEAN10003935</name>
</gene>
<protein>
    <submittedName>
        <fullName evidence="2">Uncharacterized protein</fullName>
    </submittedName>
</protein>
<name>L5KPF2_PTEAL</name>
<proteinExistence type="predicted"/>
<dbReference type="Proteomes" id="UP000010552">
    <property type="component" value="Unassembled WGS sequence"/>
</dbReference>
<dbReference type="AlphaFoldDB" id="L5KPF2"/>
<evidence type="ECO:0000256" key="1">
    <source>
        <dbReference type="SAM" id="MobiDB-lite"/>
    </source>
</evidence>
<feature type="region of interest" description="Disordered" evidence="1">
    <location>
        <begin position="1"/>
        <end position="37"/>
    </location>
</feature>
<keyword evidence="3" id="KW-1185">Reference proteome</keyword>
<dbReference type="EMBL" id="KB030631">
    <property type="protein sequence ID" value="ELK13080.1"/>
    <property type="molecule type" value="Genomic_DNA"/>
</dbReference>
<evidence type="ECO:0000313" key="2">
    <source>
        <dbReference type="EMBL" id="ELK13080.1"/>
    </source>
</evidence>
<sequence length="70" mass="7574">MGLPHQLPADLGFGEAGAPPGCTKQALGPEQGRPDTETLRKGLHWLPQLQGLANNHYTQVSEVLLNFQDL</sequence>
<accession>L5KPF2</accession>
<organism evidence="2 3">
    <name type="scientific">Pteropus alecto</name>
    <name type="common">Black flying fox</name>
    <dbReference type="NCBI Taxonomy" id="9402"/>
    <lineage>
        <taxon>Eukaryota</taxon>
        <taxon>Metazoa</taxon>
        <taxon>Chordata</taxon>
        <taxon>Craniata</taxon>
        <taxon>Vertebrata</taxon>
        <taxon>Euteleostomi</taxon>
        <taxon>Mammalia</taxon>
        <taxon>Eutheria</taxon>
        <taxon>Laurasiatheria</taxon>
        <taxon>Chiroptera</taxon>
        <taxon>Yinpterochiroptera</taxon>
        <taxon>Pteropodoidea</taxon>
        <taxon>Pteropodidae</taxon>
        <taxon>Pteropodinae</taxon>
        <taxon>Pteropus</taxon>
    </lineage>
</organism>
<evidence type="ECO:0000313" key="3">
    <source>
        <dbReference type="Proteomes" id="UP000010552"/>
    </source>
</evidence>
<dbReference type="InParanoid" id="L5KPF2"/>